<evidence type="ECO:0000313" key="5">
    <source>
        <dbReference type="Proteomes" id="UP000663832"/>
    </source>
</evidence>
<name>A0A815XX34_9BILA</name>
<organism evidence="3 6">
    <name type="scientific">Adineta steineri</name>
    <dbReference type="NCBI Taxonomy" id="433720"/>
    <lineage>
        <taxon>Eukaryota</taxon>
        <taxon>Metazoa</taxon>
        <taxon>Spiralia</taxon>
        <taxon>Gnathifera</taxon>
        <taxon>Rotifera</taxon>
        <taxon>Eurotatoria</taxon>
        <taxon>Bdelloidea</taxon>
        <taxon>Adinetida</taxon>
        <taxon>Adinetidae</taxon>
        <taxon>Adineta</taxon>
    </lineage>
</organism>
<dbReference type="OrthoDB" id="10005645at2759"/>
<dbReference type="EMBL" id="CAJNOI010005273">
    <property type="protein sequence ID" value="CAF1562719.1"/>
    <property type="molecule type" value="Genomic_DNA"/>
</dbReference>
<dbReference type="AlphaFoldDB" id="A0A815XX34"/>
<comment type="caution">
    <text evidence="3">The sequence shown here is derived from an EMBL/GenBank/DDBJ whole genome shotgun (WGS) entry which is preliminary data.</text>
</comment>
<keyword evidence="2" id="KW-1133">Transmembrane helix</keyword>
<feature type="region of interest" description="Disordered" evidence="1">
    <location>
        <begin position="1"/>
        <end position="21"/>
    </location>
</feature>
<proteinExistence type="predicted"/>
<reference evidence="3" key="1">
    <citation type="submission" date="2021-02" db="EMBL/GenBank/DDBJ databases">
        <authorList>
            <person name="Nowell W R."/>
        </authorList>
    </citation>
    <scope>NUCLEOTIDE SEQUENCE</scope>
</reference>
<dbReference type="Proteomes" id="UP000663877">
    <property type="component" value="Unassembled WGS sequence"/>
</dbReference>
<evidence type="ECO:0000313" key="6">
    <source>
        <dbReference type="Proteomes" id="UP000663877"/>
    </source>
</evidence>
<evidence type="ECO:0000256" key="2">
    <source>
        <dbReference type="SAM" id="Phobius"/>
    </source>
</evidence>
<dbReference type="EMBL" id="CAJNOM010005680">
    <property type="protein sequence ID" value="CAF1665429.1"/>
    <property type="molecule type" value="Genomic_DNA"/>
</dbReference>
<evidence type="ECO:0000313" key="3">
    <source>
        <dbReference type="EMBL" id="CAF1562719.1"/>
    </source>
</evidence>
<accession>A0A815XX34</accession>
<sequence>MTTSQRKRSTVATAANNDSDPEQETVWHLDNQRLSTRIFLASMIIVLSFLILFTSLSYTTQTVIVQQPSVDVYSQLETHPYAKTLVCPCTSILNEYKNFISFRPTFHQICSSIFLGQQWLDYLLKTSAIIYIRDFRAAGLAFFPLLGTLCNLSLETISTELLNFNATKYATKNLQPRDLFQSEAQQITTLFQQTTRNSFLLQLAIFQQTISSNALFNGWLTNYFYGLSNVTDSLNIVFYPSFYTPDDNDLNITCSCKYSPTTCGQSSGIYNLTKGRVR</sequence>
<keyword evidence="2" id="KW-0812">Transmembrane</keyword>
<protein>
    <submittedName>
        <fullName evidence="3">Uncharacterized protein</fullName>
    </submittedName>
</protein>
<feature type="transmembrane region" description="Helical" evidence="2">
    <location>
        <begin position="38"/>
        <end position="58"/>
    </location>
</feature>
<evidence type="ECO:0000256" key="1">
    <source>
        <dbReference type="SAM" id="MobiDB-lite"/>
    </source>
</evidence>
<dbReference type="Proteomes" id="UP000663832">
    <property type="component" value="Unassembled WGS sequence"/>
</dbReference>
<gene>
    <name evidence="3" type="ORF">BJG266_LOCUS47083</name>
    <name evidence="4" type="ORF">QVE165_LOCUS64123</name>
</gene>
<keyword evidence="5" id="KW-1185">Reference proteome</keyword>
<evidence type="ECO:0000313" key="4">
    <source>
        <dbReference type="EMBL" id="CAF1665429.1"/>
    </source>
</evidence>
<keyword evidence="2" id="KW-0472">Membrane</keyword>